<name>A0ACB9TER2_HOLOL</name>
<proteinExistence type="predicted"/>
<comment type="caution">
    <text evidence="1">The sequence shown here is derived from an EMBL/GenBank/DDBJ whole genome shotgun (WGS) entry which is preliminary data.</text>
</comment>
<evidence type="ECO:0000313" key="2">
    <source>
        <dbReference type="Proteomes" id="UP001056778"/>
    </source>
</evidence>
<reference evidence="1" key="1">
    <citation type="submission" date="2022-04" db="EMBL/GenBank/DDBJ databases">
        <title>Chromosome-scale genome assembly of Holotrichia oblita Faldermann.</title>
        <authorList>
            <person name="Rongchong L."/>
        </authorList>
    </citation>
    <scope>NUCLEOTIDE SEQUENCE</scope>
    <source>
        <strain evidence="1">81SQS9</strain>
    </source>
</reference>
<dbReference type="EMBL" id="CM043017">
    <property type="protein sequence ID" value="KAI4465282.1"/>
    <property type="molecule type" value="Genomic_DNA"/>
</dbReference>
<dbReference type="Proteomes" id="UP001056778">
    <property type="component" value="Chromosome 3"/>
</dbReference>
<evidence type="ECO:0000313" key="1">
    <source>
        <dbReference type="EMBL" id="KAI4465282.1"/>
    </source>
</evidence>
<accession>A0ACB9TER2</accession>
<protein>
    <submittedName>
        <fullName evidence="1">Phosphatidylinositol-glycan biosynthesis class f protein-related</fullName>
    </submittedName>
</protein>
<keyword evidence="2" id="KW-1185">Reference proteome</keyword>
<organism evidence="1 2">
    <name type="scientific">Holotrichia oblita</name>
    <name type="common">Chafer beetle</name>
    <dbReference type="NCBI Taxonomy" id="644536"/>
    <lineage>
        <taxon>Eukaryota</taxon>
        <taxon>Metazoa</taxon>
        <taxon>Ecdysozoa</taxon>
        <taxon>Arthropoda</taxon>
        <taxon>Hexapoda</taxon>
        <taxon>Insecta</taxon>
        <taxon>Pterygota</taxon>
        <taxon>Neoptera</taxon>
        <taxon>Endopterygota</taxon>
        <taxon>Coleoptera</taxon>
        <taxon>Polyphaga</taxon>
        <taxon>Scarabaeiformia</taxon>
        <taxon>Scarabaeidae</taxon>
        <taxon>Melolonthinae</taxon>
        <taxon>Holotrichia</taxon>
    </lineage>
</organism>
<gene>
    <name evidence="1" type="ORF">MML48_3g00003485</name>
</gene>
<sequence>MVLYSENSKVRLDGKTAIVTGCNTGIGKETVRDLYKRGCYVIMACRNTEKAEEAAKDIIDSCKDIENVGKLVVEELDLNSLKSVKKFCNKILEKHDTINLLINNAGIFACPYGRTEDGFETQFGTNHLAHFCLTLLLIPKIIKSAPSRIVTVTVNYQNINIVSLQYGGFEYNEFKVLKRRTLDNNRKISCCPFWLFCGQRYLKQSYPKIITCAYDKIVKCFFKTPVEGAQTTIYCAIDEKAGEESGLYYVTRKPTRPSSNAEDMEIAEKLWNVSLKLVGLEDYNFKQ</sequence>